<dbReference type="EMBL" id="VVYY01000014">
    <property type="protein sequence ID" value="KAA5395858.1"/>
    <property type="molecule type" value="Genomic_DNA"/>
</dbReference>
<evidence type="ECO:0000313" key="4">
    <source>
        <dbReference type="EMBL" id="KAA5403696.1"/>
    </source>
</evidence>
<accession>A0A076IXG4</accession>
<organism evidence="6 9">
    <name type="scientific">Phocaeicola dorei</name>
    <dbReference type="NCBI Taxonomy" id="357276"/>
    <lineage>
        <taxon>Bacteria</taxon>
        <taxon>Pseudomonadati</taxon>
        <taxon>Bacteroidota</taxon>
        <taxon>Bacteroidia</taxon>
        <taxon>Bacteroidales</taxon>
        <taxon>Bacteroidaceae</taxon>
        <taxon>Phocaeicola</taxon>
    </lineage>
</organism>
<reference evidence="12 13" key="2">
    <citation type="journal article" date="2019" name="Nat. Med.">
        <title>A library of human gut bacterial isolates paired with longitudinal multiomics data enables mechanistic microbiome research.</title>
        <authorList>
            <person name="Poyet M."/>
            <person name="Groussin M."/>
            <person name="Gibbons S.M."/>
            <person name="Avila-Pacheco J."/>
            <person name="Jiang X."/>
            <person name="Kearney S.M."/>
            <person name="Perrotta A.R."/>
            <person name="Berdy B."/>
            <person name="Zhao S."/>
            <person name="Lieberman T.D."/>
            <person name="Swanson P.K."/>
            <person name="Smith M."/>
            <person name="Roesemann S."/>
            <person name="Alexander J.E."/>
            <person name="Rich S.A."/>
            <person name="Livny J."/>
            <person name="Vlamakis H."/>
            <person name="Clish C."/>
            <person name="Bullock K."/>
            <person name="Deik A."/>
            <person name="Scott J."/>
            <person name="Pierce K.A."/>
            <person name="Xavier R.J."/>
            <person name="Alm E.J."/>
        </authorList>
    </citation>
    <scope>NUCLEOTIDE SEQUENCE [LARGE SCALE GENOMIC DNA]</scope>
    <source>
        <strain evidence="3 14">BIOML-A1</strain>
        <strain evidence="1 15">BIOML-A25</strain>
        <strain evidence="4 13">BIOML-A4</strain>
        <strain evidence="2 12">BIOML-A5</strain>
    </source>
</reference>
<reference evidence="5 16" key="4">
    <citation type="submission" date="2019-11" db="EMBL/GenBank/DDBJ databases">
        <title>Complete genome sequence of Bacteroides dorei DSM 17855.</title>
        <authorList>
            <person name="Russell J.T."/>
        </authorList>
    </citation>
    <scope>NUCLEOTIDE SEQUENCE [LARGE SCALE GENOMIC DNA]</scope>
    <source>
        <strain evidence="5 16">DSM 17855</strain>
    </source>
</reference>
<proteinExistence type="predicted"/>
<evidence type="ECO:0000313" key="3">
    <source>
        <dbReference type="EMBL" id="KAA5395858.1"/>
    </source>
</evidence>
<dbReference type="Proteomes" id="UP000500949">
    <property type="component" value="Chromosome"/>
</dbReference>
<dbReference type="Proteomes" id="UP000294527">
    <property type="component" value="Unassembled WGS sequence"/>
</dbReference>
<dbReference type="EMBL" id="VVZV01000026">
    <property type="protein sequence ID" value="KAA5315708.1"/>
    <property type="molecule type" value="Genomic_DNA"/>
</dbReference>
<gene>
    <name evidence="6" type="ORF">DWW04_16030</name>
    <name evidence="7" type="ORF">E1I98_18990</name>
    <name evidence="8" type="ORF">E1J06_17180</name>
    <name evidence="4" type="ORF">F2Y51_15255</name>
    <name evidence="3" type="ORF">F2Y58_15795</name>
    <name evidence="2" type="ORF">F2Y61_14780</name>
    <name evidence="1" type="ORF">F2Z07_18680</name>
    <name evidence="5" type="ORF">GKD17_17525</name>
</gene>
<dbReference type="EMBL" id="SLTX01000001">
    <property type="protein sequence ID" value="TDB08971.1"/>
    <property type="molecule type" value="Genomic_DNA"/>
</dbReference>
<dbReference type="KEGG" id="bdo:EL88_20275"/>
<reference evidence="10 11" key="3">
    <citation type="journal article" date="2019" name="Nat. Microbiol.">
        <title>Genomic variation and strain-specific functional adaptation in the human gut microbiome during early life.</title>
        <authorList>
            <person name="Vatanen T."/>
            <person name="Plichta D.R."/>
            <person name="Somani J."/>
            <person name="Munch P.C."/>
            <person name="Arthur T.D."/>
            <person name="Hall A.B."/>
            <person name="Rudolf S."/>
            <person name="Oakeley E.J."/>
            <person name="Ke X."/>
            <person name="Young R.A."/>
            <person name="Haiser H.J."/>
            <person name="Kolde R."/>
            <person name="Yassour M."/>
            <person name="Luopajarvi K."/>
            <person name="Siljander H."/>
            <person name="Virtanen S.M."/>
            <person name="Ilonen J."/>
            <person name="Uibo R."/>
            <person name="Tillmann V."/>
            <person name="Mokurov S."/>
            <person name="Dorshakova N."/>
            <person name="Porter J.A."/>
            <person name="McHardy A.C."/>
            <person name="Lahdesmaki H."/>
            <person name="Vlamakis H."/>
            <person name="Huttenhower C."/>
            <person name="Knip M."/>
            <person name="Xavier R.J."/>
        </authorList>
    </citation>
    <scope>NUCLEOTIDE SEQUENCE [LARGE SCALE GENOMIC DNA]</scope>
    <source>
        <strain evidence="7 10">RJX1047</strain>
        <strain evidence="8 11">RJX1052</strain>
    </source>
</reference>
<dbReference type="eggNOG" id="ENOG5033XDH">
    <property type="taxonomic scope" value="Bacteria"/>
</dbReference>
<evidence type="ECO:0000313" key="5">
    <source>
        <dbReference type="EMBL" id="QJR78043.1"/>
    </source>
</evidence>
<evidence type="ECO:0000313" key="11">
    <source>
        <dbReference type="Proteomes" id="UP000294834"/>
    </source>
</evidence>
<dbReference type="Proteomes" id="UP000481700">
    <property type="component" value="Unassembled WGS sequence"/>
</dbReference>
<dbReference type="EMBL" id="CP046176">
    <property type="protein sequence ID" value="QJR78043.1"/>
    <property type="molecule type" value="Genomic_DNA"/>
</dbReference>
<dbReference type="EMBL" id="QRZL01000019">
    <property type="protein sequence ID" value="RGV73455.1"/>
    <property type="molecule type" value="Genomic_DNA"/>
</dbReference>
<dbReference type="Proteomes" id="UP000441162">
    <property type="component" value="Unassembled WGS sequence"/>
</dbReference>
<evidence type="ECO:0000313" key="2">
    <source>
        <dbReference type="EMBL" id="KAA5381976.1"/>
    </source>
</evidence>
<evidence type="ECO:0000313" key="14">
    <source>
        <dbReference type="Proteomes" id="UP000481616"/>
    </source>
</evidence>
<evidence type="ECO:0000313" key="13">
    <source>
        <dbReference type="Proteomes" id="UP000441162"/>
    </source>
</evidence>
<evidence type="ECO:0000313" key="7">
    <source>
        <dbReference type="EMBL" id="TDA73440.1"/>
    </source>
</evidence>
<evidence type="ECO:0000313" key="16">
    <source>
        <dbReference type="Proteomes" id="UP000500949"/>
    </source>
</evidence>
<dbReference type="AlphaFoldDB" id="A0A076IXG4"/>
<dbReference type="Proteomes" id="UP000347681">
    <property type="component" value="Unassembled WGS sequence"/>
</dbReference>
<dbReference type="Proteomes" id="UP000294834">
    <property type="component" value="Unassembled WGS sequence"/>
</dbReference>
<dbReference type="EMBL" id="VVZB01000007">
    <property type="protein sequence ID" value="KAA5381976.1"/>
    <property type="molecule type" value="Genomic_DNA"/>
</dbReference>
<evidence type="ECO:0000313" key="9">
    <source>
        <dbReference type="Proteomes" id="UP000283678"/>
    </source>
</evidence>
<protein>
    <submittedName>
        <fullName evidence="6">Uncharacterized protein</fullName>
    </submittedName>
</protein>
<evidence type="ECO:0000313" key="1">
    <source>
        <dbReference type="EMBL" id="KAA5315708.1"/>
    </source>
</evidence>
<reference evidence="6 9" key="1">
    <citation type="submission" date="2018-08" db="EMBL/GenBank/DDBJ databases">
        <title>A genome reference for cultivated species of the human gut microbiota.</title>
        <authorList>
            <person name="Zou Y."/>
            <person name="Xue W."/>
            <person name="Luo G."/>
        </authorList>
    </citation>
    <scope>NUCLEOTIDE SEQUENCE [LARGE SCALE GENOMIC DNA]</scope>
    <source>
        <strain evidence="6 9">AF14-1AC</strain>
    </source>
</reference>
<dbReference type="Proteomes" id="UP000283678">
    <property type="component" value="Unassembled WGS sequence"/>
</dbReference>
<evidence type="ECO:0000313" key="12">
    <source>
        <dbReference type="Proteomes" id="UP000347681"/>
    </source>
</evidence>
<sequence length="98" mass="11636">MNITSTIITASDGTPLSLYDVCRFLSKQQWRHILKLLEQEGIHIERIEAYEYPEARDIKHLFIRFKKEKEDTPFYLLSPEIFSKLTNTIIQEYSSNIK</sequence>
<name>A0A076IXG4_9BACT</name>
<dbReference type="EMBL" id="VVZA01000013">
    <property type="protein sequence ID" value="KAA5403696.1"/>
    <property type="molecule type" value="Genomic_DNA"/>
</dbReference>
<evidence type="ECO:0000313" key="8">
    <source>
        <dbReference type="EMBL" id="TDB08971.1"/>
    </source>
</evidence>
<evidence type="ECO:0000313" key="6">
    <source>
        <dbReference type="EMBL" id="RGV73455.1"/>
    </source>
</evidence>
<dbReference type="EMBL" id="SLTU01000002">
    <property type="protein sequence ID" value="TDA73440.1"/>
    <property type="molecule type" value="Genomic_DNA"/>
</dbReference>
<evidence type="ECO:0000313" key="10">
    <source>
        <dbReference type="Proteomes" id="UP000294527"/>
    </source>
</evidence>
<evidence type="ECO:0000313" key="15">
    <source>
        <dbReference type="Proteomes" id="UP000481700"/>
    </source>
</evidence>
<dbReference type="Proteomes" id="UP000481616">
    <property type="component" value="Unassembled WGS sequence"/>
</dbReference>